<organism evidence="1 2">
    <name type="scientific">Chitinimonas arctica</name>
    <dbReference type="NCBI Taxonomy" id="2594795"/>
    <lineage>
        <taxon>Bacteria</taxon>
        <taxon>Pseudomonadati</taxon>
        <taxon>Pseudomonadota</taxon>
        <taxon>Betaproteobacteria</taxon>
        <taxon>Neisseriales</taxon>
        <taxon>Chitinibacteraceae</taxon>
        <taxon>Chitinimonas</taxon>
    </lineage>
</organism>
<proteinExistence type="predicted"/>
<dbReference type="EMBL" id="CP041730">
    <property type="protein sequence ID" value="QDQ27792.1"/>
    <property type="molecule type" value="Genomic_DNA"/>
</dbReference>
<dbReference type="OrthoDB" id="6228084at2"/>
<dbReference type="KEGG" id="cari:FNU76_16365"/>
<dbReference type="AlphaFoldDB" id="A0A516SI04"/>
<keyword evidence="2" id="KW-1185">Reference proteome</keyword>
<dbReference type="Proteomes" id="UP000317550">
    <property type="component" value="Chromosome"/>
</dbReference>
<dbReference type="InterPro" id="IPR021675">
    <property type="entry name" value="DUF3261"/>
</dbReference>
<dbReference type="Pfam" id="PF11659">
    <property type="entry name" value="DUF3261"/>
    <property type="match status" value="1"/>
</dbReference>
<reference evidence="2" key="1">
    <citation type="submission" date="2019-07" db="EMBL/GenBank/DDBJ databases">
        <title>Chitinimonas sp. nov., isolated from Ny-Alesund, arctica soil.</title>
        <authorList>
            <person name="Xu Q."/>
            <person name="Peng F."/>
        </authorList>
    </citation>
    <scope>NUCLEOTIDE SEQUENCE [LARGE SCALE GENOMIC DNA]</scope>
    <source>
        <strain evidence="2">R3-44</strain>
    </source>
</reference>
<sequence length="209" mass="22973">MGPGQSLRGRAASAQDPGAAVRRLILAGLCLWLAACAHRPAETALRLPDLRLPDLRLPPAAFGHSVGLAQRLTLTRPGKDNDAQQSLDVLLEIDPAKVKLAAFALNQRILTLDWDGTRLHSERHPRLPAEVDAERVLRDLQWALWPAEAIRAGLPAGWTLEDSAGQRVLRHAGQVQLRIGYSGTPRWQGKLELHNLLQGYRLGIESTEQ</sequence>
<accession>A0A516SI04</accession>
<name>A0A516SI04_9NEIS</name>
<evidence type="ECO:0000313" key="1">
    <source>
        <dbReference type="EMBL" id="QDQ27792.1"/>
    </source>
</evidence>
<gene>
    <name evidence="1" type="ORF">FNU76_16365</name>
</gene>
<protein>
    <submittedName>
        <fullName evidence="1">DUF3261 domain-containing protein</fullName>
    </submittedName>
</protein>
<evidence type="ECO:0000313" key="2">
    <source>
        <dbReference type="Proteomes" id="UP000317550"/>
    </source>
</evidence>